<evidence type="ECO:0000259" key="2">
    <source>
        <dbReference type="Pfam" id="PF02915"/>
    </source>
</evidence>
<evidence type="ECO:0000313" key="4">
    <source>
        <dbReference type="Proteomes" id="UP000556026"/>
    </source>
</evidence>
<name>A0A6V8MQE6_9BACT</name>
<feature type="coiled-coil region" evidence="1">
    <location>
        <begin position="82"/>
        <end position="109"/>
    </location>
</feature>
<dbReference type="PANTHER" id="PTHR33531:SF7">
    <property type="entry name" value="HYPOTHETICAL MEMBRANE PROTEIN, CONSERVED"/>
    <property type="match status" value="1"/>
</dbReference>
<dbReference type="InterPro" id="IPR012347">
    <property type="entry name" value="Ferritin-like"/>
</dbReference>
<feature type="domain" description="Rubrerythrin diiron-binding" evidence="2">
    <location>
        <begin position="5"/>
        <end position="136"/>
    </location>
</feature>
<proteinExistence type="predicted"/>
<keyword evidence="4" id="KW-1185">Reference proteome</keyword>
<dbReference type="Proteomes" id="UP000556026">
    <property type="component" value="Unassembled WGS sequence"/>
</dbReference>
<protein>
    <submittedName>
        <fullName evidence="3">Ferritin</fullName>
    </submittedName>
</protein>
<evidence type="ECO:0000313" key="3">
    <source>
        <dbReference type="EMBL" id="GFO61943.1"/>
    </source>
</evidence>
<sequence length="161" mass="18723">MNVFDCAIKIEEEARKYYETISSQSSEPDMKHLFTMLAASEEEFRDQLVNLKTTLAPELAKADAMDGAACSFRPLLTERELLEIVKDDHDLYQLSMREVEEEIRFYEELAAKTKDPATRNCLKMLAEEERRHLSVVENIYEFVEAPKTYLAWGEFSNLKDL</sequence>
<dbReference type="SUPFAM" id="SSF47240">
    <property type="entry name" value="Ferritin-like"/>
    <property type="match status" value="1"/>
</dbReference>
<dbReference type="InterPro" id="IPR009078">
    <property type="entry name" value="Ferritin-like_SF"/>
</dbReference>
<accession>A0A6V8MQE6</accession>
<gene>
    <name evidence="3" type="ORF">GMST_42680</name>
</gene>
<comment type="caution">
    <text evidence="3">The sequence shown here is derived from an EMBL/GenBank/DDBJ whole genome shotgun (WGS) entry which is preliminary data.</text>
</comment>
<dbReference type="RefSeq" id="WP_183356728.1">
    <property type="nucleotide sequence ID" value="NZ_BLXX01000023.1"/>
</dbReference>
<dbReference type="EMBL" id="BLXX01000023">
    <property type="protein sequence ID" value="GFO61943.1"/>
    <property type="molecule type" value="Genomic_DNA"/>
</dbReference>
<evidence type="ECO:0000256" key="1">
    <source>
        <dbReference type="SAM" id="Coils"/>
    </source>
</evidence>
<dbReference type="Pfam" id="PF02915">
    <property type="entry name" value="Rubrerythrin"/>
    <property type="match status" value="1"/>
</dbReference>
<dbReference type="AlphaFoldDB" id="A0A6V8MQE6"/>
<dbReference type="Gene3D" id="1.20.1260.10">
    <property type="match status" value="1"/>
</dbReference>
<organism evidence="3 4">
    <name type="scientific">Geomonas silvestris</name>
    <dbReference type="NCBI Taxonomy" id="2740184"/>
    <lineage>
        <taxon>Bacteria</taxon>
        <taxon>Pseudomonadati</taxon>
        <taxon>Thermodesulfobacteriota</taxon>
        <taxon>Desulfuromonadia</taxon>
        <taxon>Geobacterales</taxon>
        <taxon>Geobacteraceae</taxon>
        <taxon>Geomonas</taxon>
    </lineage>
</organism>
<dbReference type="CDD" id="cd01045">
    <property type="entry name" value="Ferritin_like_AB"/>
    <property type="match status" value="1"/>
</dbReference>
<dbReference type="InterPro" id="IPR003251">
    <property type="entry name" value="Rr_diiron-bd_dom"/>
</dbReference>
<dbReference type="PANTHER" id="PTHR33531">
    <property type="entry name" value="RUBRERYTHRIN SUBFAMILY"/>
    <property type="match status" value="1"/>
</dbReference>
<dbReference type="GO" id="GO:0016491">
    <property type="term" value="F:oxidoreductase activity"/>
    <property type="evidence" value="ECO:0007669"/>
    <property type="project" value="InterPro"/>
</dbReference>
<dbReference type="GO" id="GO:0046872">
    <property type="term" value="F:metal ion binding"/>
    <property type="evidence" value="ECO:0007669"/>
    <property type="project" value="InterPro"/>
</dbReference>
<reference evidence="4" key="1">
    <citation type="submission" date="2020-06" db="EMBL/GenBank/DDBJ databases">
        <title>Draft genomic sequence of Geomonas sp. Red330.</title>
        <authorList>
            <person name="Itoh H."/>
            <person name="Zhenxing X."/>
            <person name="Ushijima N."/>
            <person name="Masuda Y."/>
            <person name="Shiratori Y."/>
            <person name="Senoo K."/>
        </authorList>
    </citation>
    <scope>NUCLEOTIDE SEQUENCE [LARGE SCALE GENOMIC DNA]</scope>
    <source>
        <strain evidence="4">Red330</strain>
    </source>
</reference>
<keyword evidence="1" id="KW-0175">Coiled coil</keyword>